<dbReference type="EMBL" id="JAUKPO010000043">
    <property type="protein sequence ID" value="MDO1451126.1"/>
    <property type="molecule type" value="Genomic_DNA"/>
</dbReference>
<proteinExistence type="predicted"/>
<reference evidence="1" key="1">
    <citation type="submission" date="2023-07" db="EMBL/GenBank/DDBJ databases">
        <title>The genome sequence of Rhodocytophaga aerolata KACC 12507.</title>
        <authorList>
            <person name="Zhang X."/>
        </authorList>
    </citation>
    <scope>NUCLEOTIDE SEQUENCE</scope>
    <source>
        <strain evidence="1">KACC 12507</strain>
    </source>
</reference>
<keyword evidence="2" id="KW-1185">Reference proteome</keyword>
<organism evidence="1 2">
    <name type="scientific">Rhodocytophaga aerolata</name>
    <dbReference type="NCBI Taxonomy" id="455078"/>
    <lineage>
        <taxon>Bacteria</taxon>
        <taxon>Pseudomonadati</taxon>
        <taxon>Bacteroidota</taxon>
        <taxon>Cytophagia</taxon>
        <taxon>Cytophagales</taxon>
        <taxon>Rhodocytophagaceae</taxon>
        <taxon>Rhodocytophaga</taxon>
    </lineage>
</organism>
<protein>
    <submittedName>
        <fullName evidence="1">Uncharacterized protein</fullName>
    </submittedName>
</protein>
<evidence type="ECO:0000313" key="1">
    <source>
        <dbReference type="EMBL" id="MDO1451126.1"/>
    </source>
</evidence>
<name>A0ABT8RG95_9BACT</name>
<dbReference type="Proteomes" id="UP001168528">
    <property type="component" value="Unassembled WGS sequence"/>
</dbReference>
<evidence type="ECO:0000313" key="2">
    <source>
        <dbReference type="Proteomes" id="UP001168528"/>
    </source>
</evidence>
<comment type="caution">
    <text evidence="1">The sequence shown here is derived from an EMBL/GenBank/DDBJ whole genome shotgun (WGS) entry which is preliminary data.</text>
</comment>
<accession>A0ABT8RG95</accession>
<sequence length="40" mass="4238">MVQKSSHTRTTALETCGEEGLIVAGYSVCAQYGHLASKIP</sequence>
<dbReference type="RefSeq" id="WP_302041926.1">
    <property type="nucleotide sequence ID" value="NZ_JAUKPO010000043.1"/>
</dbReference>
<gene>
    <name evidence="1" type="ORF">Q0590_32935</name>
</gene>